<dbReference type="EMBL" id="JAAGVY010000003">
    <property type="protein sequence ID" value="NEN22519.1"/>
    <property type="molecule type" value="Genomic_DNA"/>
</dbReference>
<dbReference type="GO" id="GO:0005524">
    <property type="term" value="F:ATP binding"/>
    <property type="evidence" value="ECO:0007669"/>
    <property type="project" value="UniProtKB-KW"/>
</dbReference>
<protein>
    <submittedName>
        <fullName evidence="5">Fic family protein</fullName>
    </submittedName>
</protein>
<feature type="active site" evidence="2">
    <location>
        <position position="211"/>
    </location>
</feature>
<dbReference type="PANTHER" id="PTHR13504:SF35">
    <property type="entry name" value="PROTEIN ADENYLYLTRANSFERASE SOFIC"/>
    <property type="match status" value="1"/>
</dbReference>
<feature type="binding site" evidence="3">
    <location>
        <begin position="253"/>
        <end position="254"/>
    </location>
    <ligand>
        <name>ATP</name>
        <dbReference type="ChEBI" id="CHEBI:30616"/>
    </ligand>
</feature>
<dbReference type="Proteomes" id="UP000486602">
    <property type="component" value="Unassembled WGS sequence"/>
</dbReference>
<dbReference type="InterPro" id="IPR003812">
    <property type="entry name" value="Fido"/>
</dbReference>
<evidence type="ECO:0000259" key="4">
    <source>
        <dbReference type="PROSITE" id="PS51459"/>
    </source>
</evidence>
<gene>
    <name evidence="5" type="ORF">G3O08_03250</name>
</gene>
<reference evidence="5 6" key="1">
    <citation type="submission" date="2020-02" db="EMBL/GenBank/DDBJ databases">
        <title>Out from the shadows clarifying the taxonomy of the family Cryomorphaceae and related taxa by utilizing the GTDB taxonomic framework.</title>
        <authorList>
            <person name="Bowman J.P."/>
        </authorList>
    </citation>
    <scope>NUCLEOTIDE SEQUENCE [LARGE SCALE GENOMIC DNA]</scope>
    <source>
        <strain evidence="5 6">QSSC 1-22</strain>
    </source>
</reference>
<proteinExistence type="predicted"/>
<evidence type="ECO:0000256" key="3">
    <source>
        <dbReference type="PIRSR" id="PIRSR640198-2"/>
    </source>
</evidence>
<dbReference type="AlphaFoldDB" id="A0A7K3WLK4"/>
<dbReference type="Pfam" id="PF21248">
    <property type="entry name" value="SoFic-like_C"/>
    <property type="match status" value="1"/>
</dbReference>
<dbReference type="Gene3D" id="1.10.3290.10">
    <property type="entry name" value="Fido-like domain"/>
    <property type="match status" value="1"/>
</dbReference>
<feature type="binding site" evidence="1">
    <location>
        <begin position="216"/>
        <end position="222"/>
    </location>
    <ligand>
        <name>ATP</name>
        <dbReference type="ChEBI" id="CHEBI:30616"/>
    </ligand>
</feature>
<feature type="binding site" evidence="1">
    <location>
        <position position="211"/>
    </location>
    <ligand>
        <name>ATP</name>
        <dbReference type="ChEBI" id="CHEBI:30616"/>
    </ligand>
</feature>
<keyword evidence="6" id="KW-1185">Reference proteome</keyword>
<dbReference type="InterPro" id="IPR025758">
    <property type="entry name" value="Fic/DOC_N"/>
</dbReference>
<feature type="domain" description="Fido" evidence="4">
    <location>
        <begin position="124"/>
        <end position="275"/>
    </location>
</feature>
<keyword evidence="1" id="KW-0067">ATP-binding</keyword>
<evidence type="ECO:0000313" key="5">
    <source>
        <dbReference type="EMBL" id="NEN22519.1"/>
    </source>
</evidence>
<name>A0A7K3WLK4_9FLAO</name>
<dbReference type="PIRSF" id="PIRSF038925">
    <property type="entry name" value="AMP-prot_trans"/>
    <property type="match status" value="1"/>
</dbReference>
<dbReference type="InterPro" id="IPR026287">
    <property type="entry name" value="SoFic-like"/>
</dbReference>
<feature type="binding site" evidence="1">
    <location>
        <position position="253"/>
    </location>
    <ligand>
        <name>ATP</name>
        <dbReference type="ChEBI" id="CHEBI:30616"/>
    </ligand>
</feature>
<accession>A0A7K3WLK4</accession>
<feature type="binding site" evidence="1">
    <location>
        <position position="77"/>
    </location>
    <ligand>
        <name>ATP</name>
        <dbReference type="ChEBI" id="CHEBI:30616"/>
    </ligand>
</feature>
<evidence type="ECO:0000256" key="1">
    <source>
        <dbReference type="PIRSR" id="PIRSR038925-1"/>
    </source>
</evidence>
<dbReference type="InterPro" id="IPR040198">
    <property type="entry name" value="Fido_containing"/>
</dbReference>
<evidence type="ECO:0000313" key="6">
    <source>
        <dbReference type="Proteomes" id="UP000486602"/>
    </source>
</evidence>
<dbReference type="PANTHER" id="PTHR13504">
    <property type="entry name" value="FIDO DOMAIN-CONTAINING PROTEIN DDB_G0283145"/>
    <property type="match status" value="1"/>
</dbReference>
<organism evidence="5 6">
    <name type="scientific">Cryomorpha ignava</name>
    <dbReference type="NCBI Taxonomy" id="101383"/>
    <lineage>
        <taxon>Bacteria</taxon>
        <taxon>Pseudomonadati</taxon>
        <taxon>Bacteroidota</taxon>
        <taxon>Flavobacteriia</taxon>
        <taxon>Flavobacteriales</taxon>
        <taxon>Cryomorphaceae</taxon>
        <taxon>Cryomorpha</taxon>
    </lineage>
</organism>
<dbReference type="SUPFAM" id="SSF140931">
    <property type="entry name" value="Fic-like"/>
    <property type="match status" value="1"/>
</dbReference>
<feature type="binding site" evidence="3">
    <location>
        <begin position="215"/>
        <end position="222"/>
    </location>
    <ligand>
        <name>ATP</name>
        <dbReference type="ChEBI" id="CHEBI:30616"/>
    </ligand>
</feature>
<sequence length="376" mass="43350">MAEILYKINPDRNTPWNDLPPLPIKEELYRTIDIAEKLGDAKAALARLQGRSAVIPNQGILINTISLQEAKASSEIENIFTTDDELYKAFSDQDSELTGAPKEVLRYREALWSGYHYLDKKGEFDQEYFINVFQEIKQSKDNIRPDFTNTTIKQGGTGPNAGQVIYTPPKGQKVIQEKLRNLTDFLNDDGQFKIDYLLKMAISHYQFEAIHPFRDGNGRTGRILNINYLTNKNLLDLPILFLSKYILDNKTDYYSGLIGVTQRGNWKEWLLFMLKAIEQTSNITFDKINEIVSAKDSILDYVIKDKTTFQKPVQFIELLFTQPYSKVKHLVDAGLYSENTARDYLNKLCDMMILEKRVIGGHHYYLNLELYSILSK</sequence>
<dbReference type="InterPro" id="IPR036597">
    <property type="entry name" value="Fido-like_dom_sf"/>
</dbReference>
<dbReference type="PROSITE" id="PS51459">
    <property type="entry name" value="FIDO"/>
    <property type="match status" value="1"/>
</dbReference>
<comment type="caution">
    <text evidence="5">The sequence shown here is derived from an EMBL/GenBank/DDBJ whole genome shotgun (WGS) entry which is preliminary data.</text>
</comment>
<dbReference type="InterPro" id="IPR048770">
    <property type="entry name" value="SoFic-like_C"/>
</dbReference>
<dbReference type="Pfam" id="PF02661">
    <property type="entry name" value="Fic"/>
    <property type="match status" value="1"/>
</dbReference>
<dbReference type="RefSeq" id="WP_163283244.1">
    <property type="nucleotide sequence ID" value="NZ_JAAGVY010000003.1"/>
</dbReference>
<keyword evidence="1" id="KW-0547">Nucleotide-binding</keyword>
<evidence type="ECO:0000256" key="2">
    <source>
        <dbReference type="PIRSR" id="PIRSR640198-1"/>
    </source>
</evidence>
<dbReference type="Pfam" id="PF13784">
    <property type="entry name" value="Fic_N"/>
    <property type="match status" value="1"/>
</dbReference>